<comment type="caution">
    <text evidence="1">The sequence shown here is derived from an EMBL/GenBank/DDBJ whole genome shotgun (WGS) entry which is preliminary data.</text>
</comment>
<reference evidence="1 2" key="1">
    <citation type="submission" date="2021-03" db="EMBL/GenBank/DDBJ databases">
        <title>Isolation and description of Capnocytophaga bilenii sp. nov., a novel Capnocytophaga species, isolated from a gingivitis subject.</title>
        <authorList>
            <person name="Antezack A."/>
            <person name="Monnet-Corti V."/>
            <person name="La Scola B."/>
        </authorList>
    </citation>
    <scope>NUCLEOTIDE SEQUENCE [LARGE SCALE GENOMIC DNA]</scope>
    <source>
        <strain evidence="1 2">Marseille-Q4570</strain>
    </source>
</reference>
<gene>
    <name evidence="1" type="ORF">J4N46_10315</name>
</gene>
<proteinExistence type="predicted"/>
<accession>A0ABS3PZN8</accession>
<dbReference type="EMBL" id="JAGDYP010000008">
    <property type="protein sequence ID" value="MBO1884791.1"/>
    <property type="molecule type" value="Genomic_DNA"/>
</dbReference>
<sequence length="95" mass="11580">MNKLYDVNDIYFATETNGAVDVRELTVGYEEYTNRKSFYLDMGISYGRISFYFEDLYTEEKILSYKKEKDTFIYFDIENNEQVDFYNLFYRPKNI</sequence>
<organism evidence="1 2">
    <name type="scientific">Capnocytophaga bilenii</name>
    <dbReference type="NCBI Taxonomy" id="2819369"/>
    <lineage>
        <taxon>Bacteria</taxon>
        <taxon>Pseudomonadati</taxon>
        <taxon>Bacteroidota</taxon>
        <taxon>Flavobacteriia</taxon>
        <taxon>Flavobacteriales</taxon>
        <taxon>Flavobacteriaceae</taxon>
        <taxon>Capnocytophaga</taxon>
    </lineage>
</organism>
<name>A0ABS3PZN8_9FLAO</name>
<protein>
    <submittedName>
        <fullName evidence="1">Uncharacterized protein</fullName>
    </submittedName>
</protein>
<evidence type="ECO:0000313" key="1">
    <source>
        <dbReference type="EMBL" id="MBO1884791.1"/>
    </source>
</evidence>
<evidence type="ECO:0000313" key="2">
    <source>
        <dbReference type="Proteomes" id="UP000681610"/>
    </source>
</evidence>
<dbReference type="RefSeq" id="WP_208059216.1">
    <property type="nucleotide sequence ID" value="NZ_JAGDYP010000008.1"/>
</dbReference>
<keyword evidence="2" id="KW-1185">Reference proteome</keyword>
<dbReference type="Proteomes" id="UP000681610">
    <property type="component" value="Unassembled WGS sequence"/>
</dbReference>